<dbReference type="RefSeq" id="XP_016760932.1">
    <property type="nucleotide sequence ID" value="XM_016901329.1"/>
</dbReference>
<sequence length="141" mass="16368">MDPEHRHRSKYTLELDSRMLSLLLDSKMVCPFYSFEGAAQIRQVFRCKAGNTPCFRVEPSRVRFEMGETWLAVVNDLTSKLAEQVDGFDHLGLRYAFENEPRFQQLNFAEHIKERYEEDCVDHDAAICYSSGVLSQRSRPG</sequence>
<dbReference type="Proteomes" id="UP000016931">
    <property type="component" value="Unassembled WGS sequence"/>
</dbReference>
<dbReference type="HOGENOM" id="CLU_1826511_0_0_1"/>
<evidence type="ECO:0000313" key="2">
    <source>
        <dbReference type="Proteomes" id="UP000016931"/>
    </source>
</evidence>
<dbReference type="GeneID" id="27898466"/>
<gene>
    <name evidence="1" type="ORF">SEPMUDRAFT_117368</name>
</gene>
<proteinExistence type="predicted"/>
<protein>
    <submittedName>
        <fullName evidence="1">Uncharacterized protein</fullName>
    </submittedName>
</protein>
<accession>M3BXK5</accession>
<dbReference type="EMBL" id="KB456264">
    <property type="protein sequence ID" value="EMF12811.1"/>
    <property type="molecule type" value="Genomic_DNA"/>
</dbReference>
<evidence type="ECO:0000313" key="1">
    <source>
        <dbReference type="EMBL" id="EMF12811.1"/>
    </source>
</evidence>
<organism evidence="1 2">
    <name type="scientific">Sphaerulina musiva (strain SO2202)</name>
    <name type="common">Poplar stem canker fungus</name>
    <name type="synonym">Septoria musiva</name>
    <dbReference type="NCBI Taxonomy" id="692275"/>
    <lineage>
        <taxon>Eukaryota</taxon>
        <taxon>Fungi</taxon>
        <taxon>Dikarya</taxon>
        <taxon>Ascomycota</taxon>
        <taxon>Pezizomycotina</taxon>
        <taxon>Dothideomycetes</taxon>
        <taxon>Dothideomycetidae</taxon>
        <taxon>Mycosphaerellales</taxon>
        <taxon>Mycosphaerellaceae</taxon>
        <taxon>Sphaerulina</taxon>
    </lineage>
</organism>
<reference evidence="1 2" key="1">
    <citation type="journal article" date="2012" name="PLoS Pathog.">
        <title>Diverse lifestyles and strategies of plant pathogenesis encoded in the genomes of eighteen Dothideomycetes fungi.</title>
        <authorList>
            <person name="Ohm R.A."/>
            <person name="Feau N."/>
            <person name="Henrissat B."/>
            <person name="Schoch C.L."/>
            <person name="Horwitz B.A."/>
            <person name="Barry K.W."/>
            <person name="Condon B.J."/>
            <person name="Copeland A.C."/>
            <person name="Dhillon B."/>
            <person name="Glaser F."/>
            <person name="Hesse C.N."/>
            <person name="Kosti I."/>
            <person name="LaButti K."/>
            <person name="Lindquist E.A."/>
            <person name="Lucas S."/>
            <person name="Salamov A.A."/>
            <person name="Bradshaw R.E."/>
            <person name="Ciuffetti L."/>
            <person name="Hamelin R.C."/>
            <person name="Kema G.H.J."/>
            <person name="Lawrence C."/>
            <person name="Scott J.A."/>
            <person name="Spatafora J.W."/>
            <person name="Turgeon B.G."/>
            <person name="de Wit P.J.G.M."/>
            <person name="Zhong S."/>
            <person name="Goodwin S.B."/>
            <person name="Grigoriev I.V."/>
        </authorList>
    </citation>
    <scope>NUCLEOTIDE SEQUENCE [LARGE SCALE GENOMIC DNA]</scope>
    <source>
        <strain evidence="1 2">SO2202</strain>
    </source>
</reference>
<keyword evidence="2" id="KW-1185">Reference proteome</keyword>
<name>M3BXK5_SPHMS</name>
<dbReference type="AlphaFoldDB" id="M3BXK5"/>